<reference evidence="2" key="2">
    <citation type="submission" date="2020-09" db="EMBL/GenBank/DDBJ databases">
        <authorList>
            <person name="Sun Q."/>
            <person name="Zhou Y."/>
        </authorList>
    </citation>
    <scope>NUCLEOTIDE SEQUENCE</scope>
    <source>
        <strain evidence="2">CGMCC 1.16134</strain>
    </source>
</reference>
<name>A0A917D2T8_9BACL</name>
<dbReference type="RefSeq" id="WP_189031357.1">
    <property type="nucleotide sequence ID" value="NZ_BMKR01000043.1"/>
</dbReference>
<dbReference type="Gene3D" id="3.30.70.270">
    <property type="match status" value="1"/>
</dbReference>
<organism evidence="2 3">
    <name type="scientific">Paenibacillus albidus</name>
    <dbReference type="NCBI Taxonomy" id="2041023"/>
    <lineage>
        <taxon>Bacteria</taxon>
        <taxon>Bacillati</taxon>
        <taxon>Bacillota</taxon>
        <taxon>Bacilli</taxon>
        <taxon>Bacillales</taxon>
        <taxon>Paenibacillaceae</taxon>
        <taxon>Paenibacillus</taxon>
    </lineage>
</organism>
<dbReference type="SMART" id="SM00267">
    <property type="entry name" value="GGDEF"/>
    <property type="match status" value="1"/>
</dbReference>
<gene>
    <name evidence="2" type="ORF">GCM10010912_60040</name>
</gene>
<evidence type="ECO:0000313" key="3">
    <source>
        <dbReference type="Proteomes" id="UP000637643"/>
    </source>
</evidence>
<proteinExistence type="predicted"/>
<dbReference type="PANTHER" id="PTHR45138">
    <property type="entry name" value="REGULATORY COMPONENTS OF SENSORY TRANSDUCTION SYSTEM"/>
    <property type="match status" value="1"/>
</dbReference>
<dbReference type="EMBL" id="BMKR01000043">
    <property type="protein sequence ID" value="GGG07391.1"/>
    <property type="molecule type" value="Genomic_DNA"/>
</dbReference>
<dbReference type="InterPro" id="IPR000160">
    <property type="entry name" value="GGDEF_dom"/>
</dbReference>
<comment type="caution">
    <text evidence="2">The sequence shown here is derived from an EMBL/GenBank/DDBJ whole genome shotgun (WGS) entry which is preliminary data.</text>
</comment>
<feature type="domain" description="GGDEF" evidence="1">
    <location>
        <begin position="1"/>
        <end position="107"/>
    </location>
</feature>
<evidence type="ECO:0000259" key="1">
    <source>
        <dbReference type="PROSITE" id="PS50887"/>
    </source>
</evidence>
<dbReference type="GO" id="GO:1902201">
    <property type="term" value="P:negative regulation of bacterial-type flagellum-dependent cell motility"/>
    <property type="evidence" value="ECO:0007669"/>
    <property type="project" value="TreeGrafter"/>
</dbReference>
<evidence type="ECO:0000313" key="2">
    <source>
        <dbReference type="EMBL" id="GGG07391.1"/>
    </source>
</evidence>
<dbReference type="InterPro" id="IPR050469">
    <property type="entry name" value="Diguanylate_Cyclase"/>
</dbReference>
<dbReference type="NCBIfam" id="TIGR00254">
    <property type="entry name" value="GGDEF"/>
    <property type="match status" value="1"/>
</dbReference>
<keyword evidence="3" id="KW-1185">Reference proteome</keyword>
<dbReference type="CDD" id="cd01949">
    <property type="entry name" value="GGDEF"/>
    <property type="match status" value="1"/>
</dbReference>
<dbReference type="Proteomes" id="UP000637643">
    <property type="component" value="Unassembled WGS sequence"/>
</dbReference>
<accession>A0A917D2T8</accession>
<dbReference type="SUPFAM" id="SSF55073">
    <property type="entry name" value="Nucleotide cyclase"/>
    <property type="match status" value="1"/>
</dbReference>
<protein>
    <recommendedName>
        <fullName evidence="1">GGDEF domain-containing protein</fullName>
    </recommendedName>
</protein>
<dbReference type="PANTHER" id="PTHR45138:SF9">
    <property type="entry name" value="DIGUANYLATE CYCLASE DGCM-RELATED"/>
    <property type="match status" value="1"/>
</dbReference>
<sequence>MIAQVIHEAADTPSNIAARLGGEEFVLTAFGTGEKQAGELAENIRQHVSEMKIRHEYSAIHPYVTVSLGTATGRISNAADFSKLILLADQALYAVKAGGRNSVKSLK</sequence>
<dbReference type="GO" id="GO:0052621">
    <property type="term" value="F:diguanylate cyclase activity"/>
    <property type="evidence" value="ECO:0007669"/>
    <property type="project" value="TreeGrafter"/>
</dbReference>
<dbReference type="InterPro" id="IPR029787">
    <property type="entry name" value="Nucleotide_cyclase"/>
</dbReference>
<dbReference type="Pfam" id="PF00990">
    <property type="entry name" value="GGDEF"/>
    <property type="match status" value="1"/>
</dbReference>
<dbReference type="InterPro" id="IPR043128">
    <property type="entry name" value="Rev_trsase/Diguanyl_cyclase"/>
</dbReference>
<reference evidence="2" key="1">
    <citation type="journal article" date="2014" name="Int. J. Syst. Evol. Microbiol.">
        <title>Complete genome sequence of Corynebacterium casei LMG S-19264T (=DSM 44701T), isolated from a smear-ripened cheese.</title>
        <authorList>
            <consortium name="US DOE Joint Genome Institute (JGI-PGF)"/>
            <person name="Walter F."/>
            <person name="Albersmeier A."/>
            <person name="Kalinowski J."/>
            <person name="Ruckert C."/>
        </authorList>
    </citation>
    <scope>NUCLEOTIDE SEQUENCE</scope>
    <source>
        <strain evidence="2">CGMCC 1.16134</strain>
    </source>
</reference>
<dbReference type="GO" id="GO:0043709">
    <property type="term" value="P:cell adhesion involved in single-species biofilm formation"/>
    <property type="evidence" value="ECO:0007669"/>
    <property type="project" value="TreeGrafter"/>
</dbReference>
<dbReference type="AlphaFoldDB" id="A0A917D2T8"/>
<dbReference type="GO" id="GO:0005886">
    <property type="term" value="C:plasma membrane"/>
    <property type="evidence" value="ECO:0007669"/>
    <property type="project" value="TreeGrafter"/>
</dbReference>
<dbReference type="PROSITE" id="PS50887">
    <property type="entry name" value="GGDEF"/>
    <property type="match status" value="1"/>
</dbReference>